<feature type="domain" description="RNase H type-1" evidence="1">
    <location>
        <begin position="416"/>
        <end position="533"/>
    </location>
</feature>
<name>A0AAW2DG10_9ROSI</name>
<evidence type="ECO:0000259" key="2">
    <source>
        <dbReference type="Pfam" id="PF13966"/>
    </source>
</evidence>
<dbReference type="PANTHER" id="PTHR47074">
    <property type="entry name" value="BNAC02G40300D PROTEIN"/>
    <property type="match status" value="1"/>
</dbReference>
<keyword evidence="4" id="KW-1185">Reference proteome</keyword>
<dbReference type="GO" id="GO:0003676">
    <property type="term" value="F:nucleic acid binding"/>
    <property type="evidence" value="ECO:0007669"/>
    <property type="project" value="InterPro"/>
</dbReference>
<dbReference type="SUPFAM" id="SSF53098">
    <property type="entry name" value="Ribonuclease H-like"/>
    <property type="match status" value="1"/>
</dbReference>
<dbReference type="InterPro" id="IPR036397">
    <property type="entry name" value="RNaseH_sf"/>
</dbReference>
<protein>
    <recommendedName>
        <fullName evidence="5">RNase H type-1 domain-containing protein</fullName>
    </recommendedName>
</protein>
<dbReference type="Pfam" id="PF13966">
    <property type="entry name" value="zf-RVT"/>
    <property type="match status" value="1"/>
</dbReference>
<dbReference type="PANTHER" id="PTHR47074:SF48">
    <property type="entry name" value="POLYNUCLEOTIDYL TRANSFERASE, RIBONUCLEASE H-LIKE SUPERFAMILY PROTEIN"/>
    <property type="match status" value="1"/>
</dbReference>
<proteinExistence type="predicted"/>
<evidence type="ECO:0000313" key="4">
    <source>
        <dbReference type="Proteomes" id="UP001459277"/>
    </source>
</evidence>
<dbReference type="InterPro" id="IPR026960">
    <property type="entry name" value="RVT-Znf"/>
</dbReference>
<gene>
    <name evidence="3" type="ORF">SO802_010125</name>
</gene>
<evidence type="ECO:0008006" key="5">
    <source>
        <dbReference type="Google" id="ProtNLM"/>
    </source>
</evidence>
<feature type="domain" description="Reverse transcriptase zinc-binding" evidence="2">
    <location>
        <begin position="243"/>
        <end position="314"/>
    </location>
</feature>
<dbReference type="GO" id="GO:0004523">
    <property type="term" value="F:RNA-DNA hybrid ribonuclease activity"/>
    <property type="evidence" value="ECO:0007669"/>
    <property type="project" value="InterPro"/>
</dbReference>
<dbReference type="InterPro" id="IPR044730">
    <property type="entry name" value="RNase_H-like_dom_plant"/>
</dbReference>
<organism evidence="3 4">
    <name type="scientific">Lithocarpus litseifolius</name>
    <dbReference type="NCBI Taxonomy" id="425828"/>
    <lineage>
        <taxon>Eukaryota</taxon>
        <taxon>Viridiplantae</taxon>
        <taxon>Streptophyta</taxon>
        <taxon>Embryophyta</taxon>
        <taxon>Tracheophyta</taxon>
        <taxon>Spermatophyta</taxon>
        <taxon>Magnoliopsida</taxon>
        <taxon>eudicotyledons</taxon>
        <taxon>Gunneridae</taxon>
        <taxon>Pentapetalae</taxon>
        <taxon>rosids</taxon>
        <taxon>fabids</taxon>
        <taxon>Fagales</taxon>
        <taxon>Fagaceae</taxon>
        <taxon>Lithocarpus</taxon>
    </lineage>
</organism>
<dbReference type="InterPro" id="IPR052929">
    <property type="entry name" value="RNase_H-like_EbsB-rel"/>
</dbReference>
<dbReference type="Proteomes" id="UP001459277">
    <property type="component" value="Unassembled WGS sequence"/>
</dbReference>
<dbReference type="Pfam" id="PF13456">
    <property type="entry name" value="RVT_3"/>
    <property type="match status" value="1"/>
</dbReference>
<dbReference type="AlphaFoldDB" id="A0AAW2DG10"/>
<dbReference type="InterPro" id="IPR012337">
    <property type="entry name" value="RNaseH-like_sf"/>
</dbReference>
<dbReference type="CDD" id="cd06222">
    <property type="entry name" value="RNase_H_like"/>
    <property type="match status" value="1"/>
</dbReference>
<dbReference type="InterPro" id="IPR002156">
    <property type="entry name" value="RNaseH_domain"/>
</dbReference>
<evidence type="ECO:0000259" key="1">
    <source>
        <dbReference type="Pfam" id="PF13456"/>
    </source>
</evidence>
<sequence length="659" mass="75009">MWTRREECRDIIKEAWTGRVRADNASDIVAGLKRCADDLSKWNRTVFGHVPRQIQKKRNVLNDLVLRDQNGRNGREINKIRKEINELLDCEEVMWQQRSKVQWMGLGDCNTKYFHSKASGRKKKNTITKLLDELGVWRESILGMAEVAVSYFEKLYITSHPDRIQVVIDTMESKVRWKVDLVESLFLPFEARTILNIPISYNLPEDKIIWVGNNRGVFSIKSAYYVALNLVESSEEGECSYKDPREFLWRNLWHLHIPSKIKIFAWRACVDALPTMVNLQNRGIGISDLCPCCGVESETLFHSIINCEVARRVWDNWKVNSVEIWQALVDISYVTLDILRNGTNRDLEVFFGVAWAVWYNRNQVAFESKCQMPDQVWRFARSFLQDYKGALVALNMNPAEKNNGWTPPPLGVVKINVDGATSKDGRNSSVGVVIRDSCGVVIAACGKFLQGQSSVTEVEALAVESGILLARDINLTQIIVEFDAISIVNSINENFMEGSIGHLFQGILALLSSFSSWKVNHVKRDNNRAAHKLTLFRVPCLSATDNASMVIVLELFYLKGDLSNSPIKALIICIVLSITVIRPVTRKTYHKKSCSPDMIRESKKMEGEEVKNKRHTGESDVHVWIPHERTGIYCPKGQEKVIDDVPAVAGKDFQVNWFS</sequence>
<accession>A0AAW2DG10</accession>
<dbReference type="EMBL" id="JAZDWU010000003">
    <property type="protein sequence ID" value="KAL0008623.1"/>
    <property type="molecule type" value="Genomic_DNA"/>
</dbReference>
<reference evidence="3 4" key="1">
    <citation type="submission" date="2024-01" db="EMBL/GenBank/DDBJ databases">
        <title>A telomere-to-telomere, gap-free genome of sweet tea (Lithocarpus litseifolius).</title>
        <authorList>
            <person name="Zhou J."/>
        </authorList>
    </citation>
    <scope>NUCLEOTIDE SEQUENCE [LARGE SCALE GENOMIC DNA]</scope>
    <source>
        <strain evidence="3">Zhou-2022a</strain>
        <tissue evidence="3">Leaf</tissue>
    </source>
</reference>
<comment type="caution">
    <text evidence="3">The sequence shown here is derived from an EMBL/GenBank/DDBJ whole genome shotgun (WGS) entry which is preliminary data.</text>
</comment>
<dbReference type="Gene3D" id="3.30.420.10">
    <property type="entry name" value="Ribonuclease H-like superfamily/Ribonuclease H"/>
    <property type="match status" value="1"/>
</dbReference>
<evidence type="ECO:0000313" key="3">
    <source>
        <dbReference type="EMBL" id="KAL0008623.1"/>
    </source>
</evidence>